<dbReference type="InterPro" id="IPR013525">
    <property type="entry name" value="ABC2_TM"/>
</dbReference>
<evidence type="ECO:0000256" key="5">
    <source>
        <dbReference type="SAM" id="Phobius"/>
    </source>
</evidence>
<evidence type="ECO:0000256" key="2">
    <source>
        <dbReference type="ARBA" id="ARBA00022692"/>
    </source>
</evidence>
<feature type="transmembrane region" description="Helical" evidence="5">
    <location>
        <begin position="180"/>
        <end position="203"/>
    </location>
</feature>
<dbReference type="GO" id="GO:0140359">
    <property type="term" value="F:ABC-type transporter activity"/>
    <property type="evidence" value="ECO:0007669"/>
    <property type="project" value="InterPro"/>
</dbReference>
<evidence type="ECO:0000259" key="6">
    <source>
        <dbReference type="PROSITE" id="PS51012"/>
    </source>
</evidence>
<protein>
    <recommendedName>
        <fullName evidence="6">ABC transmembrane type-2 domain-containing protein</fullName>
    </recommendedName>
</protein>
<evidence type="ECO:0000313" key="7">
    <source>
        <dbReference type="EMBL" id="AJA06938.1"/>
    </source>
</evidence>
<dbReference type="InterPro" id="IPR052902">
    <property type="entry name" value="ABC-2_transporter"/>
</dbReference>
<dbReference type="KEGG" id="sox:TM7x_03525"/>
<evidence type="ECO:0000256" key="3">
    <source>
        <dbReference type="ARBA" id="ARBA00022989"/>
    </source>
</evidence>
<evidence type="ECO:0000256" key="4">
    <source>
        <dbReference type="ARBA" id="ARBA00023136"/>
    </source>
</evidence>
<feature type="transmembrane region" description="Helical" evidence="5">
    <location>
        <begin position="26"/>
        <end position="44"/>
    </location>
</feature>
<gene>
    <name evidence="7" type="ORF">TM7x_03525</name>
</gene>
<proteinExistence type="predicted"/>
<organism evidence="7 8">
    <name type="scientific">Candidatus Nanosynbacter lyticus</name>
    <dbReference type="NCBI Taxonomy" id="2093824"/>
    <lineage>
        <taxon>Bacteria</taxon>
        <taxon>Candidatus Saccharimonadota</taxon>
        <taxon>Candidatus Saccharimonadia</taxon>
        <taxon>Candidatus Nanosynbacterales</taxon>
        <taxon>Candidatus Nanosynbacteraceae</taxon>
        <taxon>Candidatus Nanosynbacter</taxon>
    </lineage>
</organism>
<name>A0A6S4GSS9_9BACT</name>
<keyword evidence="3 5" id="KW-1133">Transmembrane helix</keyword>
<keyword evidence="4 5" id="KW-0472">Membrane</keyword>
<dbReference type="Gene3D" id="3.40.1710.10">
    <property type="entry name" value="abc type-2 transporter like domain"/>
    <property type="match status" value="1"/>
</dbReference>
<dbReference type="GO" id="GO:0016020">
    <property type="term" value="C:membrane"/>
    <property type="evidence" value="ECO:0007669"/>
    <property type="project" value="UniProtKB-SubCell"/>
</dbReference>
<dbReference type="EMBL" id="CP007496">
    <property type="protein sequence ID" value="AJA06938.1"/>
    <property type="molecule type" value="Genomic_DNA"/>
</dbReference>
<dbReference type="InterPro" id="IPR047817">
    <property type="entry name" value="ABC2_TM_bact-type"/>
</dbReference>
<dbReference type="PANTHER" id="PTHR43027:SF1">
    <property type="entry name" value="DOXORUBICIN RESISTANCE ABC TRANSPORTER PERMEASE PROTEIN DRRC-RELATED"/>
    <property type="match status" value="1"/>
</dbReference>
<keyword evidence="8" id="KW-1185">Reference proteome</keyword>
<feature type="transmembrane region" description="Helical" evidence="5">
    <location>
        <begin position="296"/>
        <end position="314"/>
    </location>
</feature>
<feature type="transmembrane region" description="Helical" evidence="5">
    <location>
        <begin position="224"/>
        <end position="253"/>
    </location>
</feature>
<feature type="transmembrane region" description="Helical" evidence="5">
    <location>
        <begin position="259"/>
        <end position="284"/>
    </location>
</feature>
<dbReference type="PROSITE" id="PS51012">
    <property type="entry name" value="ABC_TM2"/>
    <property type="match status" value="1"/>
</dbReference>
<dbReference type="PANTHER" id="PTHR43027">
    <property type="entry name" value="DOXORUBICIN RESISTANCE ABC TRANSPORTER PERMEASE PROTEIN DRRC-RELATED"/>
    <property type="match status" value="1"/>
</dbReference>
<evidence type="ECO:0000256" key="1">
    <source>
        <dbReference type="ARBA" id="ARBA00004141"/>
    </source>
</evidence>
<feature type="domain" description="ABC transmembrane type-2" evidence="6">
    <location>
        <begin position="138"/>
        <end position="372"/>
    </location>
</feature>
<dbReference type="RefSeq" id="WP_039327845.1">
    <property type="nucleotide sequence ID" value="NZ_CP007496.1"/>
</dbReference>
<accession>A0A6S4GSS9</accession>
<dbReference type="Proteomes" id="UP000030902">
    <property type="component" value="Chromosome"/>
</dbReference>
<evidence type="ECO:0000313" key="8">
    <source>
        <dbReference type="Proteomes" id="UP000030902"/>
    </source>
</evidence>
<dbReference type="Pfam" id="PF12698">
    <property type="entry name" value="ABC2_membrane_3"/>
    <property type="match status" value="1"/>
</dbReference>
<keyword evidence="2 5" id="KW-0812">Transmembrane</keyword>
<dbReference type="AlphaFoldDB" id="A0A6S4GSS9"/>
<reference evidence="7 8" key="1">
    <citation type="journal article" date="2015" name="Proc. Natl. Acad. Sci. U.S.A.">
        <title>Cultivation of a human-associated TM7 phylotype reveals a reduced genome and epibiotic parasitic lifestyle.</title>
        <authorList>
            <person name="He X."/>
            <person name="McLean J.S."/>
            <person name="Edlund A."/>
            <person name="Yooseph S."/>
            <person name="Hall A.P."/>
            <person name="Liu S.Y."/>
            <person name="Dorrestein P.C."/>
            <person name="Esquenazi E."/>
            <person name="Hunter R.C."/>
            <person name="Cheng G."/>
            <person name="Nelson K.E."/>
            <person name="Lux R."/>
            <person name="Shi W."/>
        </authorList>
    </citation>
    <scope>NUCLEOTIDE SEQUENCE [LARGE SCALE GENOMIC DNA]</scope>
    <source>
        <strain evidence="7 8">TM7x</strain>
    </source>
</reference>
<sequence>MKKYWTGVFGQVRAQQKRFIRDKMSLFFTFLFPLIFLLVFGSIFNNQSTSFDIAIINNSQTEFAKSFVKGAKDNAKDSILKIKDVKDMDEAREKMKRSELNGIIELPSDFGKVKGEGRDARPTGTINVLYAKGSEQTGSALTAVMNQIANKINMHMGQPEAPLKAAGKAVGDEQLKSFDYTFTGLLAFSLMSMGIFGLANQMPAEKQRGSYRRLRAAPFTSGQLIISMAIHYTIISLLSLTMMIVVGMLLFQFNMRGDWGIFVLMAVLAAFMMVGLGLLIGGWAKNENQSAPLSNLISFPMMFLSGAFFPIYLFPEWLRGATNFIPMTPITEGFRLVMTEHAGLVDVLPQIGTIAVWIVVIYIAAIKLFRWE</sequence>
<feature type="transmembrane region" description="Helical" evidence="5">
    <location>
        <begin position="347"/>
        <end position="369"/>
    </location>
</feature>
<comment type="subcellular location">
    <subcellularLocation>
        <location evidence="1">Membrane</location>
        <topology evidence="1">Multi-pass membrane protein</topology>
    </subcellularLocation>
</comment>